<organism evidence="2 3">
    <name type="scientific">Molorchus minor</name>
    <dbReference type="NCBI Taxonomy" id="1323400"/>
    <lineage>
        <taxon>Eukaryota</taxon>
        <taxon>Metazoa</taxon>
        <taxon>Ecdysozoa</taxon>
        <taxon>Arthropoda</taxon>
        <taxon>Hexapoda</taxon>
        <taxon>Insecta</taxon>
        <taxon>Pterygota</taxon>
        <taxon>Neoptera</taxon>
        <taxon>Endopterygota</taxon>
        <taxon>Coleoptera</taxon>
        <taxon>Polyphaga</taxon>
        <taxon>Cucujiformia</taxon>
        <taxon>Chrysomeloidea</taxon>
        <taxon>Cerambycidae</taxon>
        <taxon>Lamiinae</taxon>
        <taxon>Monochamini</taxon>
        <taxon>Molorchus</taxon>
    </lineage>
</organism>
<reference evidence="2" key="1">
    <citation type="journal article" date="2023" name="Insect Mol. Biol.">
        <title>Genome sequencing provides insights into the evolution of gene families encoding plant cell wall-degrading enzymes in longhorned beetles.</title>
        <authorList>
            <person name="Shin N.R."/>
            <person name="Okamura Y."/>
            <person name="Kirsch R."/>
            <person name="Pauchet Y."/>
        </authorList>
    </citation>
    <scope>NUCLEOTIDE SEQUENCE</scope>
    <source>
        <strain evidence="2">MMC_N1</strain>
    </source>
</reference>
<evidence type="ECO:0000313" key="3">
    <source>
        <dbReference type="Proteomes" id="UP001162164"/>
    </source>
</evidence>
<protein>
    <submittedName>
        <fullName evidence="2">Uncharacterized protein</fullName>
    </submittedName>
</protein>
<dbReference type="EMBL" id="JAPWTJ010000185">
    <property type="protein sequence ID" value="KAJ8981385.1"/>
    <property type="molecule type" value="Genomic_DNA"/>
</dbReference>
<sequence length="139" mass="15974">MNMDVLFSSSSGEDDNEIDTRAINSSKTQENMVLLVNRRRLRETCALYTCTENFYAHQLLDISLTYVGVSIWCHMTDARGYERGSRVPCFSRSNGPRRGSPRYAHTLITPYITLVTSCFTKKTETEPILKRLKRLSKKL</sequence>
<dbReference type="Proteomes" id="UP001162164">
    <property type="component" value="Unassembled WGS sequence"/>
</dbReference>
<gene>
    <name evidence="2" type="ORF">NQ317_002579</name>
</gene>
<name>A0ABQ9JSW0_9CUCU</name>
<feature type="region of interest" description="Disordered" evidence="1">
    <location>
        <begin position="1"/>
        <end position="23"/>
    </location>
</feature>
<comment type="caution">
    <text evidence="2">The sequence shown here is derived from an EMBL/GenBank/DDBJ whole genome shotgun (WGS) entry which is preliminary data.</text>
</comment>
<proteinExistence type="predicted"/>
<evidence type="ECO:0000313" key="2">
    <source>
        <dbReference type="EMBL" id="KAJ8981385.1"/>
    </source>
</evidence>
<evidence type="ECO:0000256" key="1">
    <source>
        <dbReference type="SAM" id="MobiDB-lite"/>
    </source>
</evidence>
<accession>A0ABQ9JSW0</accession>
<keyword evidence="3" id="KW-1185">Reference proteome</keyword>